<name>A0A6P1Y5B1_9SPIR</name>
<reference evidence="2 3" key="1">
    <citation type="submission" date="2020-01" db="EMBL/GenBank/DDBJ databases">
        <title>Complete genome sequence of a human oral phylogroup 1 Treponema sp. strain ATCC 700766, originally isolated from periodontitis dental plaque.</title>
        <authorList>
            <person name="Chan Y."/>
            <person name="Huo Y.-B."/>
            <person name="Yu X.-L."/>
            <person name="Zeng H."/>
            <person name="Leung W.-K."/>
            <person name="Watt R.M."/>
        </authorList>
    </citation>
    <scope>NUCLEOTIDE SEQUENCE [LARGE SCALE GENOMIC DNA]</scope>
    <source>
        <strain evidence="2 3">OMZ 804</strain>
    </source>
</reference>
<evidence type="ECO:0000313" key="2">
    <source>
        <dbReference type="EMBL" id="QHX44430.1"/>
    </source>
</evidence>
<dbReference type="InterPro" id="IPR043735">
    <property type="entry name" value="DUF5680"/>
</dbReference>
<dbReference type="EMBL" id="CP048020">
    <property type="protein sequence ID" value="QHX44430.1"/>
    <property type="molecule type" value="Genomic_DNA"/>
</dbReference>
<gene>
    <name evidence="2" type="ORF">GWP43_00455</name>
</gene>
<dbReference type="AlphaFoldDB" id="A0A6P1Y5B1"/>
<proteinExistence type="predicted"/>
<dbReference type="Proteomes" id="UP000464374">
    <property type="component" value="Chromosome"/>
</dbReference>
<accession>A0A6P1Y5B1</accession>
<protein>
    <recommendedName>
        <fullName evidence="1">DUF5680 domain-containing protein</fullName>
    </recommendedName>
</protein>
<dbReference type="Pfam" id="PF18931">
    <property type="entry name" value="DUF5680"/>
    <property type="match status" value="1"/>
</dbReference>
<organism evidence="2 3">
    <name type="scientific">Treponema vincentii</name>
    <dbReference type="NCBI Taxonomy" id="69710"/>
    <lineage>
        <taxon>Bacteria</taxon>
        <taxon>Pseudomonadati</taxon>
        <taxon>Spirochaetota</taxon>
        <taxon>Spirochaetia</taxon>
        <taxon>Spirochaetales</taxon>
        <taxon>Treponemataceae</taxon>
        <taxon>Treponema</taxon>
    </lineage>
</organism>
<evidence type="ECO:0000313" key="3">
    <source>
        <dbReference type="Proteomes" id="UP000464374"/>
    </source>
</evidence>
<dbReference type="KEGG" id="trz:GWP43_00455"/>
<evidence type="ECO:0000259" key="1">
    <source>
        <dbReference type="Pfam" id="PF18931"/>
    </source>
</evidence>
<feature type="domain" description="DUF5680" evidence="1">
    <location>
        <begin position="45"/>
        <end position="145"/>
    </location>
</feature>
<sequence>MDKKLIEFLIKAKRKTYAGKGSETASSREKSHDLVYRENNFMYYDTYLGVEKFAGEEALWIADNPYWSMNYIGRVTGENFNVDFLKEALLNVPFGKPFRGSEKYEDGSYEYKCSINGNFDWFQGKEIISFCGKEVYECYFHGGLIK</sequence>